<gene>
    <name evidence="3" type="primary">pilO</name>
    <name evidence="3" type="ORF">NCTC10295_00262</name>
</gene>
<dbReference type="Proteomes" id="UP000254651">
    <property type="component" value="Unassembled WGS sequence"/>
</dbReference>
<keyword evidence="1" id="KW-0175">Coiled coil</keyword>
<feature type="coiled-coil region" evidence="1">
    <location>
        <begin position="49"/>
        <end position="93"/>
    </location>
</feature>
<keyword evidence="2" id="KW-0812">Transmembrane</keyword>
<accession>A0A378UGE5</accession>
<reference evidence="3 4" key="1">
    <citation type="submission" date="2018-06" db="EMBL/GenBank/DDBJ databases">
        <authorList>
            <consortium name="Pathogen Informatics"/>
            <person name="Doyle S."/>
        </authorList>
    </citation>
    <scope>NUCLEOTIDE SEQUENCE [LARGE SCALE GENOMIC DNA]</scope>
    <source>
        <strain evidence="3 4">NCTC10295</strain>
    </source>
</reference>
<dbReference type="Gene3D" id="1.10.287.540">
    <property type="entry name" value="Helix hairpin bin"/>
    <property type="match status" value="1"/>
</dbReference>
<name>A0A378UGE5_BERDE</name>
<dbReference type="GO" id="GO:0043107">
    <property type="term" value="P:type IV pilus-dependent motility"/>
    <property type="evidence" value="ECO:0007669"/>
    <property type="project" value="InterPro"/>
</dbReference>
<dbReference type="Pfam" id="PF04350">
    <property type="entry name" value="PilO"/>
    <property type="match status" value="1"/>
</dbReference>
<evidence type="ECO:0000256" key="1">
    <source>
        <dbReference type="SAM" id="Coils"/>
    </source>
</evidence>
<dbReference type="RefSeq" id="WP_066077386.1">
    <property type="nucleotide sequence ID" value="NZ_CP181246.1"/>
</dbReference>
<dbReference type="PIRSF" id="PIRSF016482">
    <property type="entry name" value="PilO"/>
    <property type="match status" value="1"/>
</dbReference>
<protein>
    <submittedName>
        <fullName evidence="3">Pilus assembly protein</fullName>
    </submittedName>
</protein>
<evidence type="ECO:0000313" key="4">
    <source>
        <dbReference type="Proteomes" id="UP000254651"/>
    </source>
</evidence>
<feature type="transmembrane region" description="Helical" evidence="2">
    <location>
        <begin position="23"/>
        <end position="44"/>
    </location>
</feature>
<sequence>MSSVKLRNADLKDLYLLDMPAKLLLAALSVAAIMAFGYAALFRFQLDDLSALKEQEAQLRQTYARKSMEAAALDSLQAELNATRSAFDTLLRQLPTDAEIPNLIQELHLAASQNGLRLDSVTPLPPAADGAVQKLPYNVVLSGPFDRLHQFVRDVGGLSRIITLDSLNITRQAPADNPSGLLTLSATATTYQARAEAETAGGQDTNPTD</sequence>
<keyword evidence="2" id="KW-0472">Membrane</keyword>
<keyword evidence="4" id="KW-1185">Reference proteome</keyword>
<proteinExistence type="predicted"/>
<dbReference type="InterPro" id="IPR014717">
    <property type="entry name" value="Transl_elong_EF1B/ribsomal_bS6"/>
</dbReference>
<dbReference type="PANTHER" id="PTHR39555:SF1">
    <property type="entry name" value="TYPE IV PILUS INNER MEMBRANE COMPONENT PILO"/>
    <property type="match status" value="1"/>
</dbReference>
<dbReference type="AlphaFoldDB" id="A0A378UGE5"/>
<dbReference type="Gene3D" id="3.30.70.60">
    <property type="match status" value="1"/>
</dbReference>
<keyword evidence="2" id="KW-1133">Transmembrane helix</keyword>
<dbReference type="InterPro" id="IPR007445">
    <property type="entry name" value="PilO"/>
</dbReference>
<evidence type="ECO:0000313" key="3">
    <source>
        <dbReference type="EMBL" id="STZ75522.1"/>
    </source>
</evidence>
<organism evidence="3 4">
    <name type="scientific">Bergeriella denitrificans</name>
    <name type="common">Neisseria denitrificans</name>
    <dbReference type="NCBI Taxonomy" id="494"/>
    <lineage>
        <taxon>Bacteria</taxon>
        <taxon>Pseudomonadati</taxon>
        <taxon>Pseudomonadota</taxon>
        <taxon>Betaproteobacteria</taxon>
        <taxon>Neisseriales</taxon>
        <taxon>Neisseriaceae</taxon>
        <taxon>Bergeriella</taxon>
    </lineage>
</organism>
<dbReference type="PANTHER" id="PTHR39555">
    <property type="entry name" value="FIMBRIAL ASSEMBLY PROTEIN PILO-LIKE PROTEIN-RELATED"/>
    <property type="match status" value="1"/>
</dbReference>
<dbReference type="GO" id="GO:0043683">
    <property type="term" value="P:type IV pilus assembly"/>
    <property type="evidence" value="ECO:0007669"/>
    <property type="project" value="InterPro"/>
</dbReference>
<evidence type="ECO:0000256" key="2">
    <source>
        <dbReference type="SAM" id="Phobius"/>
    </source>
</evidence>
<dbReference type="EMBL" id="UGQS01000001">
    <property type="protein sequence ID" value="STZ75522.1"/>
    <property type="molecule type" value="Genomic_DNA"/>
</dbReference>